<name>A0A917XAL8_9ACTN</name>
<organism evidence="1 2">
    <name type="scientific">Streptomyces fuscichromogenes</name>
    <dbReference type="NCBI Taxonomy" id="1324013"/>
    <lineage>
        <taxon>Bacteria</taxon>
        <taxon>Bacillati</taxon>
        <taxon>Actinomycetota</taxon>
        <taxon>Actinomycetes</taxon>
        <taxon>Kitasatosporales</taxon>
        <taxon>Streptomycetaceae</taxon>
        <taxon>Streptomyces</taxon>
    </lineage>
</organism>
<dbReference type="Proteomes" id="UP000653411">
    <property type="component" value="Unassembled WGS sequence"/>
</dbReference>
<reference evidence="1" key="1">
    <citation type="journal article" date="2014" name="Int. J. Syst. Evol. Microbiol.">
        <title>Complete genome sequence of Corynebacterium casei LMG S-19264T (=DSM 44701T), isolated from a smear-ripened cheese.</title>
        <authorList>
            <consortium name="US DOE Joint Genome Institute (JGI-PGF)"/>
            <person name="Walter F."/>
            <person name="Albersmeier A."/>
            <person name="Kalinowski J."/>
            <person name="Ruckert C."/>
        </authorList>
    </citation>
    <scope>NUCLEOTIDE SEQUENCE</scope>
    <source>
        <strain evidence="1">CGMCC 4.7110</strain>
    </source>
</reference>
<dbReference type="RefSeq" id="WP_189262596.1">
    <property type="nucleotide sequence ID" value="NZ_BMML01000004.1"/>
</dbReference>
<sequence>MIDSTDVLRALGARGTVQWSRISVGRDPLDSLVRPPMVVWRYRDPHDRVRAQFQRISAQFDGAVEWTVDLSAKNWVIMTRRLKQEFAQAAPGYTGVLSDLKNADQDFCIRATADLGSLLEIIRKP</sequence>
<keyword evidence="2" id="KW-1185">Reference proteome</keyword>
<evidence type="ECO:0000313" key="2">
    <source>
        <dbReference type="Proteomes" id="UP000653411"/>
    </source>
</evidence>
<comment type="caution">
    <text evidence="1">The sequence shown here is derived from an EMBL/GenBank/DDBJ whole genome shotgun (WGS) entry which is preliminary data.</text>
</comment>
<evidence type="ECO:0000313" key="1">
    <source>
        <dbReference type="EMBL" id="GGN01608.1"/>
    </source>
</evidence>
<protein>
    <submittedName>
        <fullName evidence="1">Uncharacterized protein</fullName>
    </submittedName>
</protein>
<dbReference type="AlphaFoldDB" id="A0A917XAL8"/>
<accession>A0A917XAL8</accession>
<reference evidence="1" key="2">
    <citation type="submission" date="2020-09" db="EMBL/GenBank/DDBJ databases">
        <authorList>
            <person name="Sun Q."/>
            <person name="Zhou Y."/>
        </authorList>
    </citation>
    <scope>NUCLEOTIDE SEQUENCE</scope>
    <source>
        <strain evidence="1">CGMCC 4.7110</strain>
    </source>
</reference>
<dbReference type="EMBL" id="BMML01000004">
    <property type="protein sequence ID" value="GGN01608.1"/>
    <property type="molecule type" value="Genomic_DNA"/>
</dbReference>
<proteinExistence type="predicted"/>
<gene>
    <name evidence="1" type="ORF">GCM10011578_023780</name>
</gene>